<proteinExistence type="predicted"/>
<keyword evidence="2" id="KW-0813">Transport</keyword>
<gene>
    <name evidence="7" type="ORF">RM549_07350</name>
</gene>
<protein>
    <submittedName>
        <fullName evidence="7">DASS family sodium-coupled anion symporter</fullName>
    </submittedName>
</protein>
<keyword evidence="4 6" id="KW-1133">Transmembrane helix</keyword>
<keyword evidence="8" id="KW-1185">Reference proteome</keyword>
<dbReference type="NCBIfam" id="TIGR00785">
    <property type="entry name" value="dass"/>
    <property type="match status" value="1"/>
</dbReference>
<comment type="subcellular location">
    <subcellularLocation>
        <location evidence="1">Membrane</location>
        <topology evidence="1">Multi-pass membrane protein</topology>
    </subcellularLocation>
</comment>
<reference evidence="7 8" key="1">
    <citation type="submission" date="2023-09" db="EMBL/GenBank/DDBJ databases">
        <authorList>
            <person name="Rey-Velasco X."/>
        </authorList>
    </citation>
    <scope>NUCLEOTIDE SEQUENCE [LARGE SCALE GENOMIC DNA]</scope>
    <source>
        <strain evidence="7 8">F188</strain>
    </source>
</reference>
<dbReference type="PROSITE" id="PS01271">
    <property type="entry name" value="NA_SULFATE"/>
    <property type="match status" value="1"/>
</dbReference>
<feature type="transmembrane region" description="Helical" evidence="6">
    <location>
        <begin position="395"/>
        <end position="413"/>
    </location>
</feature>
<dbReference type="CDD" id="cd01115">
    <property type="entry name" value="SLC13_permease"/>
    <property type="match status" value="1"/>
</dbReference>
<comment type="caution">
    <text evidence="7">The sequence shown here is derived from an EMBL/GenBank/DDBJ whole genome shotgun (WGS) entry which is preliminary data.</text>
</comment>
<evidence type="ECO:0000256" key="4">
    <source>
        <dbReference type="ARBA" id="ARBA00022989"/>
    </source>
</evidence>
<feature type="transmembrane region" description="Helical" evidence="6">
    <location>
        <begin position="43"/>
        <end position="63"/>
    </location>
</feature>
<sequence length="484" mass="53775">MGMSKKKFFLLLAPLIFFILVLNPPDGIPVQAYKMLLITLWMAIWWVTEAVPISVTALLPIVLFPLTGSLELSATTASYGNKYIFLFMGGFLLATAIQKWNLHKRIALNIINLIGTNINRIILGFMIATAFLSMWISNTATVVMLMPMGLSIITLLEDNPNTAQNENKIFGKALMLSIAYSASIGGIATLIGTPPNLIFAGFLDEAYNIEITFWQWFQFGLPISIILLFFSWLYITKVSFKFQRKDFPGGKEEIANLLEELGPIKKEEKIILSVFILTAFFWITRSFLWQDIIPALDDTIIAMASGILLFTLPARNGKRIINWNDALTIPWGIMLLFGGGMALASGFQETGLAEWFGLQITLFQELSLFFLIIILITLVNFLTEVTSNTASTAMLLPIIAPIAIGLGINPILLLVATTTAASCAFMLPVATPPNAIVFGSGHLKISDMMKTGIWLNIFSIIVLSILIYLFLPVIWDFTNFQFIK</sequence>
<feature type="transmembrane region" description="Helical" evidence="6">
    <location>
        <begin position="83"/>
        <end position="101"/>
    </location>
</feature>
<evidence type="ECO:0000256" key="5">
    <source>
        <dbReference type="ARBA" id="ARBA00023136"/>
    </source>
</evidence>
<feature type="transmembrane region" description="Helical" evidence="6">
    <location>
        <begin position="295"/>
        <end position="314"/>
    </location>
</feature>
<name>A0ABU3E0X1_9FLAO</name>
<evidence type="ECO:0000256" key="2">
    <source>
        <dbReference type="ARBA" id="ARBA00022448"/>
    </source>
</evidence>
<accession>A0ABU3E0X1</accession>
<evidence type="ECO:0000256" key="6">
    <source>
        <dbReference type="SAM" id="Phobius"/>
    </source>
</evidence>
<dbReference type="PANTHER" id="PTHR10283:SF82">
    <property type="entry name" value="SOLUTE CARRIER FAMILY 13 MEMBER 2"/>
    <property type="match status" value="1"/>
</dbReference>
<feature type="transmembrane region" description="Helical" evidence="6">
    <location>
        <begin position="366"/>
        <end position="383"/>
    </location>
</feature>
<feature type="transmembrane region" description="Helical" evidence="6">
    <location>
        <begin position="270"/>
        <end position="289"/>
    </location>
</feature>
<dbReference type="InterPro" id="IPR001898">
    <property type="entry name" value="SLC13A/DASS"/>
</dbReference>
<keyword evidence="3 6" id="KW-0812">Transmembrane</keyword>
<feature type="transmembrane region" description="Helical" evidence="6">
    <location>
        <begin position="453"/>
        <end position="475"/>
    </location>
</feature>
<evidence type="ECO:0000256" key="3">
    <source>
        <dbReference type="ARBA" id="ARBA00022692"/>
    </source>
</evidence>
<dbReference type="EMBL" id="JAVRHM010000006">
    <property type="protein sequence ID" value="MDT0689595.1"/>
    <property type="molecule type" value="Genomic_DNA"/>
</dbReference>
<evidence type="ECO:0000313" key="7">
    <source>
        <dbReference type="EMBL" id="MDT0689595.1"/>
    </source>
</evidence>
<keyword evidence="5 6" id="KW-0472">Membrane</keyword>
<dbReference type="Pfam" id="PF00939">
    <property type="entry name" value="Na_sulph_symp"/>
    <property type="match status" value="1"/>
</dbReference>
<evidence type="ECO:0000313" key="8">
    <source>
        <dbReference type="Proteomes" id="UP001261624"/>
    </source>
</evidence>
<dbReference type="PANTHER" id="PTHR10283">
    <property type="entry name" value="SOLUTE CARRIER FAMILY 13 MEMBER"/>
    <property type="match status" value="1"/>
</dbReference>
<feature type="transmembrane region" description="Helical" evidence="6">
    <location>
        <begin position="213"/>
        <end position="235"/>
    </location>
</feature>
<dbReference type="Proteomes" id="UP001261624">
    <property type="component" value="Unassembled WGS sequence"/>
</dbReference>
<feature type="transmembrane region" description="Helical" evidence="6">
    <location>
        <begin position="173"/>
        <end position="193"/>
    </location>
</feature>
<feature type="transmembrane region" description="Helical" evidence="6">
    <location>
        <begin position="121"/>
        <end position="146"/>
    </location>
</feature>
<feature type="transmembrane region" description="Helical" evidence="6">
    <location>
        <begin position="326"/>
        <end position="346"/>
    </location>
</feature>
<evidence type="ECO:0000256" key="1">
    <source>
        <dbReference type="ARBA" id="ARBA00004141"/>
    </source>
</evidence>
<dbReference type="InterPro" id="IPR031312">
    <property type="entry name" value="Na/sul_symport_CS"/>
</dbReference>
<organism evidence="7 8">
    <name type="scientific">Autumnicola patrickiae</name>
    <dbReference type="NCBI Taxonomy" id="3075591"/>
    <lineage>
        <taxon>Bacteria</taxon>
        <taxon>Pseudomonadati</taxon>
        <taxon>Bacteroidota</taxon>
        <taxon>Flavobacteriia</taxon>
        <taxon>Flavobacteriales</taxon>
        <taxon>Flavobacteriaceae</taxon>
        <taxon>Autumnicola</taxon>
    </lineage>
</organism>